<protein>
    <recommendedName>
        <fullName evidence="5">Phage holin family protein</fullName>
    </recommendedName>
</protein>
<reference evidence="4" key="1">
    <citation type="submission" date="2023-07" db="EMBL/GenBank/DDBJ databases">
        <title>30 novel species of actinomycetes from the DSMZ collection.</title>
        <authorList>
            <person name="Nouioui I."/>
        </authorList>
    </citation>
    <scope>NUCLEOTIDE SEQUENCE [LARGE SCALE GENOMIC DNA]</scope>
    <source>
        <strain evidence="4">DSM 44915</strain>
    </source>
</reference>
<keyword evidence="2" id="KW-0812">Transmembrane</keyword>
<organism evidence="3 4">
    <name type="scientific">Streptomyces chisholmiae</name>
    <dbReference type="NCBI Taxonomy" id="3075540"/>
    <lineage>
        <taxon>Bacteria</taxon>
        <taxon>Bacillati</taxon>
        <taxon>Actinomycetota</taxon>
        <taxon>Actinomycetes</taxon>
        <taxon>Kitasatosporales</taxon>
        <taxon>Streptomycetaceae</taxon>
        <taxon>Streptomyces</taxon>
    </lineage>
</organism>
<name>A0ABU2JUF9_9ACTN</name>
<sequence>MQVFRRRDVPPGLPASSDTAPGPEESAPDRAPTAHDITLRAMGSDVELERLLRLERRRNHALIWSFVIKTAATVAAVLLVWYAASGIGDLVWEQVWPLVSVVGAALVTSVTGWLVARVRGRRAGDAPAEGAGGDATPPSTDGP</sequence>
<dbReference type="RefSeq" id="WP_311668249.1">
    <property type="nucleotide sequence ID" value="NZ_JAVREO010000010.1"/>
</dbReference>
<feature type="transmembrane region" description="Helical" evidence="2">
    <location>
        <begin position="95"/>
        <end position="116"/>
    </location>
</feature>
<feature type="compositionally biased region" description="Low complexity" evidence="1">
    <location>
        <begin position="125"/>
        <end position="143"/>
    </location>
</feature>
<evidence type="ECO:0000256" key="2">
    <source>
        <dbReference type="SAM" id="Phobius"/>
    </source>
</evidence>
<dbReference type="Proteomes" id="UP001183410">
    <property type="component" value="Unassembled WGS sequence"/>
</dbReference>
<dbReference type="EMBL" id="JAVREO010000010">
    <property type="protein sequence ID" value="MDT0268159.1"/>
    <property type="molecule type" value="Genomic_DNA"/>
</dbReference>
<comment type="caution">
    <text evidence="3">The sequence shown here is derived from an EMBL/GenBank/DDBJ whole genome shotgun (WGS) entry which is preliminary data.</text>
</comment>
<keyword evidence="2" id="KW-1133">Transmembrane helix</keyword>
<evidence type="ECO:0000313" key="4">
    <source>
        <dbReference type="Proteomes" id="UP001183410"/>
    </source>
</evidence>
<feature type="transmembrane region" description="Helical" evidence="2">
    <location>
        <begin position="61"/>
        <end position="83"/>
    </location>
</feature>
<proteinExistence type="predicted"/>
<gene>
    <name evidence="3" type="ORF">RM844_17900</name>
</gene>
<feature type="region of interest" description="Disordered" evidence="1">
    <location>
        <begin position="1"/>
        <end position="32"/>
    </location>
</feature>
<evidence type="ECO:0000256" key="1">
    <source>
        <dbReference type="SAM" id="MobiDB-lite"/>
    </source>
</evidence>
<evidence type="ECO:0000313" key="3">
    <source>
        <dbReference type="EMBL" id="MDT0268159.1"/>
    </source>
</evidence>
<feature type="region of interest" description="Disordered" evidence="1">
    <location>
        <begin position="124"/>
        <end position="143"/>
    </location>
</feature>
<keyword evidence="2" id="KW-0472">Membrane</keyword>
<keyword evidence="4" id="KW-1185">Reference proteome</keyword>
<accession>A0ABU2JUF9</accession>
<evidence type="ECO:0008006" key="5">
    <source>
        <dbReference type="Google" id="ProtNLM"/>
    </source>
</evidence>